<accession>A0A0D3DW74</accession>
<keyword evidence="3" id="KW-0378">Hydrolase</keyword>
<keyword evidence="4" id="KW-0788">Thiol protease</keyword>
<dbReference type="Gramene" id="Bo8g101750.1">
    <property type="protein sequence ID" value="Bo8g101750.1"/>
    <property type="gene ID" value="Bo8g101750"/>
</dbReference>
<dbReference type="SUPFAM" id="SSF54001">
    <property type="entry name" value="Cysteine proteinases"/>
    <property type="match status" value="1"/>
</dbReference>
<dbReference type="InterPro" id="IPR039417">
    <property type="entry name" value="Peptidase_C1A_papain-like"/>
</dbReference>
<dbReference type="Proteomes" id="UP000032141">
    <property type="component" value="Chromosome C8"/>
</dbReference>
<keyword evidence="8" id="KW-1185">Reference proteome</keyword>
<dbReference type="HOGENOM" id="CLU_012184_1_2_1"/>
<dbReference type="OMA" id="FMRATRH"/>
<dbReference type="eggNOG" id="KOG1542">
    <property type="taxonomic scope" value="Eukaryota"/>
</dbReference>
<dbReference type="InterPro" id="IPR000668">
    <property type="entry name" value="Peptidase_C1A_C"/>
</dbReference>
<dbReference type="STRING" id="109376.A0A0D3DW74"/>
<evidence type="ECO:0000256" key="3">
    <source>
        <dbReference type="ARBA" id="ARBA00022801"/>
    </source>
</evidence>
<protein>
    <recommendedName>
        <fullName evidence="6">Peptidase C1A papain C-terminal domain-containing protein</fullName>
    </recommendedName>
</protein>
<dbReference type="Gene3D" id="3.90.70.10">
    <property type="entry name" value="Cysteine proteinases"/>
    <property type="match status" value="1"/>
</dbReference>
<evidence type="ECO:0000256" key="2">
    <source>
        <dbReference type="ARBA" id="ARBA00022670"/>
    </source>
</evidence>
<dbReference type="Pfam" id="PF00112">
    <property type="entry name" value="Peptidase_C1"/>
    <property type="match status" value="1"/>
</dbReference>
<dbReference type="SMART" id="SM00645">
    <property type="entry name" value="Pept_C1"/>
    <property type="match status" value="1"/>
</dbReference>
<evidence type="ECO:0000313" key="8">
    <source>
        <dbReference type="Proteomes" id="UP000032141"/>
    </source>
</evidence>
<dbReference type="InterPro" id="IPR038765">
    <property type="entry name" value="Papain-like_cys_pep_sf"/>
</dbReference>
<dbReference type="InterPro" id="IPR025660">
    <property type="entry name" value="Pept_his_AS"/>
</dbReference>
<sequence length="250" mass="27298">MDLNRSQKSCRGRITSLCSKRRYGKVYNSLEEHQHRFWIFRSNFMRATTRHQRMDPFARHGHADQAPILDTKNLPGDFDWRDRGAVTPVKNQGSCGSSWSFSTTGALEGAHFLATVWFLGSSCLGSVRCDPQVEGSCDSGCNGGLMNIASAYTFDTGGLTREEDYPYTGATDGDGICKFDKSKIIASASNFSVVSSNEDQIAVNLVKNGPLAVAINSAYMQSYVGGVLCPYMCSRSLNHGVLLVGYGSVQ</sequence>
<comment type="similarity">
    <text evidence="1">Belongs to the peptidase C1 family.</text>
</comment>
<evidence type="ECO:0000256" key="5">
    <source>
        <dbReference type="ARBA" id="ARBA00023157"/>
    </source>
</evidence>
<dbReference type="CDD" id="cd02248">
    <property type="entry name" value="Peptidase_C1A"/>
    <property type="match status" value="1"/>
</dbReference>
<dbReference type="EnsemblPlants" id="Bo8g101750.1">
    <property type="protein sequence ID" value="Bo8g101750.1"/>
    <property type="gene ID" value="Bo8g101750"/>
</dbReference>
<evidence type="ECO:0000256" key="1">
    <source>
        <dbReference type="ARBA" id="ARBA00008455"/>
    </source>
</evidence>
<feature type="domain" description="Peptidase C1A papain C-terminal" evidence="6">
    <location>
        <begin position="74"/>
        <end position="250"/>
    </location>
</feature>
<evidence type="ECO:0000259" key="6">
    <source>
        <dbReference type="SMART" id="SM00645"/>
    </source>
</evidence>
<evidence type="ECO:0000313" key="7">
    <source>
        <dbReference type="EnsemblPlants" id="Bo8g101750.1"/>
    </source>
</evidence>
<dbReference type="PRINTS" id="PR00705">
    <property type="entry name" value="PAPAIN"/>
</dbReference>
<dbReference type="InterPro" id="IPR013128">
    <property type="entry name" value="Peptidase_C1A"/>
</dbReference>
<dbReference type="AlphaFoldDB" id="A0A0D3DW74"/>
<dbReference type="GO" id="GO:0006508">
    <property type="term" value="P:proteolysis"/>
    <property type="evidence" value="ECO:0007669"/>
    <property type="project" value="UniProtKB-KW"/>
</dbReference>
<name>A0A0D3DW74_BRAOL</name>
<proteinExistence type="inferred from homology"/>
<keyword evidence="2" id="KW-0645">Protease</keyword>
<organism evidence="7 8">
    <name type="scientific">Brassica oleracea var. oleracea</name>
    <dbReference type="NCBI Taxonomy" id="109376"/>
    <lineage>
        <taxon>Eukaryota</taxon>
        <taxon>Viridiplantae</taxon>
        <taxon>Streptophyta</taxon>
        <taxon>Embryophyta</taxon>
        <taxon>Tracheophyta</taxon>
        <taxon>Spermatophyta</taxon>
        <taxon>Magnoliopsida</taxon>
        <taxon>eudicotyledons</taxon>
        <taxon>Gunneridae</taxon>
        <taxon>Pentapetalae</taxon>
        <taxon>rosids</taxon>
        <taxon>malvids</taxon>
        <taxon>Brassicales</taxon>
        <taxon>Brassicaceae</taxon>
        <taxon>Brassiceae</taxon>
        <taxon>Brassica</taxon>
    </lineage>
</organism>
<dbReference type="PANTHER" id="PTHR12411">
    <property type="entry name" value="CYSTEINE PROTEASE FAMILY C1-RELATED"/>
    <property type="match status" value="1"/>
</dbReference>
<evidence type="ECO:0000256" key="4">
    <source>
        <dbReference type="ARBA" id="ARBA00022807"/>
    </source>
</evidence>
<dbReference type="PROSITE" id="PS00639">
    <property type="entry name" value="THIOL_PROTEASE_HIS"/>
    <property type="match status" value="1"/>
</dbReference>
<dbReference type="GO" id="GO:0008234">
    <property type="term" value="F:cysteine-type peptidase activity"/>
    <property type="evidence" value="ECO:0007669"/>
    <property type="project" value="UniProtKB-KW"/>
</dbReference>
<keyword evidence="5" id="KW-1015">Disulfide bond</keyword>
<reference evidence="7 8" key="1">
    <citation type="journal article" date="2014" name="Genome Biol.">
        <title>Transcriptome and methylome profiling reveals relics of genome dominance in the mesopolyploid Brassica oleracea.</title>
        <authorList>
            <person name="Parkin I.A."/>
            <person name="Koh C."/>
            <person name="Tang H."/>
            <person name="Robinson S.J."/>
            <person name="Kagale S."/>
            <person name="Clarke W.E."/>
            <person name="Town C.D."/>
            <person name="Nixon J."/>
            <person name="Krishnakumar V."/>
            <person name="Bidwell S.L."/>
            <person name="Denoeud F."/>
            <person name="Belcram H."/>
            <person name="Links M.G."/>
            <person name="Just J."/>
            <person name="Clarke C."/>
            <person name="Bender T."/>
            <person name="Huebert T."/>
            <person name="Mason A.S."/>
            <person name="Pires J.C."/>
            <person name="Barker G."/>
            <person name="Moore J."/>
            <person name="Walley P.G."/>
            <person name="Manoli S."/>
            <person name="Batley J."/>
            <person name="Edwards D."/>
            <person name="Nelson M.N."/>
            <person name="Wang X."/>
            <person name="Paterson A.H."/>
            <person name="King G."/>
            <person name="Bancroft I."/>
            <person name="Chalhoub B."/>
            <person name="Sharpe A.G."/>
        </authorList>
    </citation>
    <scope>NUCLEOTIDE SEQUENCE</scope>
    <source>
        <strain evidence="7 8">cv. TO1000</strain>
    </source>
</reference>
<reference evidence="7" key="2">
    <citation type="submission" date="2015-03" db="UniProtKB">
        <authorList>
            <consortium name="EnsemblPlants"/>
        </authorList>
    </citation>
    <scope>IDENTIFICATION</scope>
</reference>